<proteinExistence type="predicted"/>
<evidence type="ECO:0000256" key="1">
    <source>
        <dbReference type="ARBA" id="ARBA00022801"/>
    </source>
</evidence>
<feature type="region of interest" description="Disordered" evidence="2">
    <location>
        <begin position="19"/>
        <end position="50"/>
    </location>
</feature>
<dbReference type="SUPFAM" id="SSF53474">
    <property type="entry name" value="alpha/beta-Hydrolases"/>
    <property type="match status" value="1"/>
</dbReference>
<dbReference type="InterPro" id="IPR049492">
    <property type="entry name" value="BD-FAE-like_dom"/>
</dbReference>
<dbReference type="InterPro" id="IPR050300">
    <property type="entry name" value="GDXG_lipolytic_enzyme"/>
</dbReference>
<feature type="domain" description="BD-FAE-like" evidence="4">
    <location>
        <begin position="67"/>
        <end position="264"/>
    </location>
</feature>
<dbReference type="InterPro" id="IPR029058">
    <property type="entry name" value="AB_hydrolase_fold"/>
</dbReference>
<protein>
    <recommendedName>
        <fullName evidence="4">BD-FAE-like domain-containing protein</fullName>
    </recommendedName>
</protein>
<evidence type="ECO:0000256" key="2">
    <source>
        <dbReference type="SAM" id="MobiDB-lite"/>
    </source>
</evidence>
<sequence>MAAVAAAATVVAAVAGCTVGTPDTLPDPTQSGAMPGESRGSQAQDTSSPYVYLSAPTGDPRQDFGSLYLPPGRFAPGTVPVVVLIHGGGWKSRWSLRYMSDMARALQASGLAVWNVEYRRVGSGGGWPTTFTDVAAAVDFVPRLRSTVAPELDTANVTFVGHSAGGELAAWAATRGSLPADAPGAHPVVVPKAFISLSGVLDMRRSDHQNDHVRQLMGGHQAQQPLRYALVDPIERIDPSIPAIVVHGTKDPIVPMQESVDFARAVGLAGGRAHLVELAGAGHAATVSVRSKWWPQIRSLIVKTAKYGYDAAVSGADEPTTRPPTHHSRSTRRPDILAAAPSGSEPGPR</sequence>
<gene>
    <name evidence="5" type="ORF">GCM10023147_18010</name>
</gene>
<evidence type="ECO:0000313" key="6">
    <source>
        <dbReference type="Proteomes" id="UP001500635"/>
    </source>
</evidence>
<dbReference type="Proteomes" id="UP001500635">
    <property type="component" value="Unassembled WGS sequence"/>
</dbReference>
<keyword evidence="3" id="KW-0732">Signal</keyword>
<dbReference type="PANTHER" id="PTHR48081">
    <property type="entry name" value="AB HYDROLASE SUPERFAMILY PROTEIN C4A8.06C"/>
    <property type="match status" value="1"/>
</dbReference>
<evidence type="ECO:0000259" key="4">
    <source>
        <dbReference type="Pfam" id="PF20434"/>
    </source>
</evidence>
<feature type="compositionally biased region" description="Polar residues" evidence="2">
    <location>
        <begin position="39"/>
        <end position="49"/>
    </location>
</feature>
<name>A0ABP8JFY7_9ACTN</name>
<organism evidence="5 6">
    <name type="scientific">Tsukamurella soli</name>
    <dbReference type="NCBI Taxonomy" id="644556"/>
    <lineage>
        <taxon>Bacteria</taxon>
        <taxon>Bacillati</taxon>
        <taxon>Actinomycetota</taxon>
        <taxon>Actinomycetes</taxon>
        <taxon>Mycobacteriales</taxon>
        <taxon>Tsukamurellaceae</taxon>
        <taxon>Tsukamurella</taxon>
    </lineage>
</organism>
<reference evidence="6" key="1">
    <citation type="journal article" date="2019" name="Int. J. Syst. Evol. Microbiol.">
        <title>The Global Catalogue of Microorganisms (GCM) 10K type strain sequencing project: providing services to taxonomists for standard genome sequencing and annotation.</title>
        <authorList>
            <consortium name="The Broad Institute Genomics Platform"/>
            <consortium name="The Broad Institute Genome Sequencing Center for Infectious Disease"/>
            <person name="Wu L."/>
            <person name="Ma J."/>
        </authorList>
    </citation>
    <scope>NUCLEOTIDE SEQUENCE [LARGE SCALE GENOMIC DNA]</scope>
    <source>
        <strain evidence="6">JCM 17688</strain>
    </source>
</reference>
<comment type="caution">
    <text evidence="5">The sequence shown here is derived from an EMBL/GenBank/DDBJ whole genome shotgun (WGS) entry which is preliminary data.</text>
</comment>
<dbReference type="Pfam" id="PF20434">
    <property type="entry name" value="BD-FAE"/>
    <property type="match status" value="1"/>
</dbReference>
<evidence type="ECO:0000313" key="5">
    <source>
        <dbReference type="EMBL" id="GAA4390284.1"/>
    </source>
</evidence>
<feature type="chain" id="PRO_5045593266" description="BD-FAE-like domain-containing protein" evidence="3">
    <location>
        <begin position="16"/>
        <end position="349"/>
    </location>
</feature>
<keyword evidence="6" id="KW-1185">Reference proteome</keyword>
<keyword evidence="1" id="KW-0378">Hydrolase</keyword>
<feature type="signal peptide" evidence="3">
    <location>
        <begin position="1"/>
        <end position="15"/>
    </location>
</feature>
<feature type="region of interest" description="Disordered" evidence="2">
    <location>
        <begin position="314"/>
        <end position="349"/>
    </location>
</feature>
<dbReference type="Gene3D" id="3.40.50.1820">
    <property type="entry name" value="alpha/beta hydrolase"/>
    <property type="match status" value="1"/>
</dbReference>
<accession>A0ABP8JFY7</accession>
<dbReference type="EMBL" id="BAABFR010000022">
    <property type="protein sequence ID" value="GAA4390284.1"/>
    <property type="molecule type" value="Genomic_DNA"/>
</dbReference>
<evidence type="ECO:0000256" key="3">
    <source>
        <dbReference type="SAM" id="SignalP"/>
    </source>
</evidence>